<dbReference type="SUPFAM" id="SSF53335">
    <property type="entry name" value="S-adenosyl-L-methionine-dependent methyltransferases"/>
    <property type="match status" value="1"/>
</dbReference>
<dbReference type="InterPro" id="IPR029063">
    <property type="entry name" value="SAM-dependent_MTases_sf"/>
</dbReference>
<dbReference type="Gene3D" id="1.10.10.10">
    <property type="entry name" value="Winged helix-like DNA-binding domain superfamily/Winged helix DNA-binding domain"/>
    <property type="match status" value="1"/>
</dbReference>
<dbReference type="InterPro" id="IPR016461">
    <property type="entry name" value="COMT-like"/>
</dbReference>
<proteinExistence type="predicted"/>
<evidence type="ECO:0000256" key="2">
    <source>
        <dbReference type="ARBA" id="ARBA00022679"/>
    </source>
</evidence>
<evidence type="ECO:0000313" key="5">
    <source>
        <dbReference type="EMBL" id="VAX17178.1"/>
    </source>
</evidence>
<dbReference type="PANTHER" id="PTHR43712">
    <property type="entry name" value="PUTATIVE (AFU_ORTHOLOGUE AFUA_4G14580)-RELATED"/>
    <property type="match status" value="1"/>
</dbReference>
<dbReference type="InterPro" id="IPR001077">
    <property type="entry name" value="COMT_C"/>
</dbReference>
<gene>
    <name evidence="5" type="ORF">MNBD_NITROSPINAE01-1978</name>
</gene>
<keyword evidence="2" id="KW-0808">Transferase</keyword>
<evidence type="ECO:0000259" key="4">
    <source>
        <dbReference type="Pfam" id="PF00891"/>
    </source>
</evidence>
<protein>
    <recommendedName>
        <fullName evidence="4">O-methyltransferase C-terminal domain-containing protein</fullName>
    </recommendedName>
</protein>
<dbReference type="GO" id="GO:0008171">
    <property type="term" value="F:O-methyltransferase activity"/>
    <property type="evidence" value="ECO:0007669"/>
    <property type="project" value="InterPro"/>
</dbReference>
<dbReference type="Gene3D" id="3.40.50.150">
    <property type="entry name" value="Vaccinia Virus protein VP39"/>
    <property type="match status" value="1"/>
</dbReference>
<sequence>MAKRKISFDDILDMSWSWRVPVLIAKAHDASVFDVAEGGWKDCAEIAEKLEADLRVTRLLLLGLCGAGVMEKSGDKFRNTEMTERYLVKSSPDYRGHVLGLSTRQMKNWLLIPEVLKTGKPIAKPKMGPEEESAWTEVFLLSMKALSERSVDQLFNILPLEDGMRLLDVGSGPATYLIEFAKRLPHFKGVAFDRPTSDPVSERFAIEAGVSDRIKFVAGDFTKDTFDGPFDGALLSNIIHIVSADEARDLISRVASSICPGGFIAISEMAVGPDDDPGISSVFAVQMMLGTKTGGVYTREEMTGWLESESFVIESVTVLNERSEVIVGRKKG</sequence>
<dbReference type="EMBL" id="UOGC01000046">
    <property type="protein sequence ID" value="VAX17178.1"/>
    <property type="molecule type" value="Genomic_DNA"/>
</dbReference>
<dbReference type="CDD" id="cd02440">
    <property type="entry name" value="AdoMet_MTases"/>
    <property type="match status" value="1"/>
</dbReference>
<dbReference type="PANTHER" id="PTHR43712:SF2">
    <property type="entry name" value="O-METHYLTRANSFERASE CICE"/>
    <property type="match status" value="1"/>
</dbReference>
<keyword evidence="3" id="KW-0949">S-adenosyl-L-methionine</keyword>
<dbReference type="GO" id="GO:0032259">
    <property type="term" value="P:methylation"/>
    <property type="evidence" value="ECO:0007669"/>
    <property type="project" value="UniProtKB-KW"/>
</dbReference>
<dbReference type="PROSITE" id="PS51683">
    <property type="entry name" value="SAM_OMT_II"/>
    <property type="match status" value="1"/>
</dbReference>
<accession>A0A3B1C093</accession>
<evidence type="ECO:0000256" key="3">
    <source>
        <dbReference type="ARBA" id="ARBA00022691"/>
    </source>
</evidence>
<reference evidence="5" key="1">
    <citation type="submission" date="2018-06" db="EMBL/GenBank/DDBJ databases">
        <authorList>
            <person name="Zhirakovskaya E."/>
        </authorList>
    </citation>
    <scope>NUCLEOTIDE SEQUENCE</scope>
</reference>
<evidence type="ECO:0000256" key="1">
    <source>
        <dbReference type="ARBA" id="ARBA00022603"/>
    </source>
</evidence>
<dbReference type="AlphaFoldDB" id="A0A3B1C093"/>
<dbReference type="GO" id="GO:0046983">
    <property type="term" value="F:protein dimerization activity"/>
    <property type="evidence" value="ECO:0007669"/>
    <property type="project" value="InterPro"/>
</dbReference>
<dbReference type="InterPro" id="IPR036388">
    <property type="entry name" value="WH-like_DNA-bd_sf"/>
</dbReference>
<keyword evidence="1" id="KW-0489">Methyltransferase</keyword>
<organism evidence="5">
    <name type="scientific">hydrothermal vent metagenome</name>
    <dbReference type="NCBI Taxonomy" id="652676"/>
    <lineage>
        <taxon>unclassified sequences</taxon>
        <taxon>metagenomes</taxon>
        <taxon>ecological metagenomes</taxon>
    </lineage>
</organism>
<name>A0A3B1C093_9ZZZZ</name>
<feature type="domain" description="O-methyltransferase C-terminal" evidence="4">
    <location>
        <begin position="136"/>
        <end position="307"/>
    </location>
</feature>
<dbReference type="Pfam" id="PF00891">
    <property type="entry name" value="Methyltransf_2"/>
    <property type="match status" value="1"/>
</dbReference>